<gene>
    <name evidence="3" type="ORF">VSR73_21905</name>
</gene>
<evidence type="ECO:0000313" key="4">
    <source>
        <dbReference type="Proteomes" id="UP001489897"/>
    </source>
</evidence>
<dbReference type="Pfam" id="PF00723">
    <property type="entry name" value="Glyco_hydro_15"/>
    <property type="match status" value="1"/>
</dbReference>
<dbReference type="SUPFAM" id="SSF48208">
    <property type="entry name" value="Six-hairpin glycosidases"/>
    <property type="match status" value="1"/>
</dbReference>
<evidence type="ECO:0000259" key="1">
    <source>
        <dbReference type="Pfam" id="PF00723"/>
    </source>
</evidence>
<dbReference type="InterPro" id="IPR045582">
    <property type="entry name" value="Trehalase-like_N"/>
</dbReference>
<evidence type="ECO:0000313" key="3">
    <source>
        <dbReference type="EMBL" id="MEM5423711.1"/>
    </source>
</evidence>
<dbReference type="InterPro" id="IPR008928">
    <property type="entry name" value="6-hairpin_glycosidase_sf"/>
</dbReference>
<dbReference type="InterPro" id="IPR011613">
    <property type="entry name" value="GH15-like"/>
</dbReference>
<organism evidence="3 4">
    <name type="scientific">Paraburkholderia ferrariae</name>
    <dbReference type="NCBI Taxonomy" id="386056"/>
    <lineage>
        <taxon>Bacteria</taxon>
        <taxon>Pseudomonadati</taxon>
        <taxon>Pseudomonadota</taxon>
        <taxon>Betaproteobacteria</taxon>
        <taxon>Burkholderiales</taxon>
        <taxon>Burkholderiaceae</taxon>
        <taxon>Paraburkholderia</taxon>
    </lineage>
</organism>
<feature type="domain" description="Trehalase-like N-terminal" evidence="2">
    <location>
        <begin position="6"/>
        <end position="153"/>
    </location>
</feature>
<comment type="caution">
    <text evidence="3">The sequence shown here is derived from an EMBL/GenBank/DDBJ whole genome shotgun (WGS) entry which is preliminary data.</text>
</comment>
<name>A0ABU9RVY5_9BURK</name>
<protein>
    <submittedName>
        <fullName evidence="3">Glycoside hydrolase family 15 protein</fullName>
    </submittedName>
</protein>
<proteinExistence type="predicted"/>
<keyword evidence="4" id="KW-1185">Reference proteome</keyword>
<dbReference type="InterPro" id="IPR012341">
    <property type="entry name" value="6hp_glycosidase-like_sf"/>
</dbReference>
<dbReference type="RefSeq" id="WP_342948284.1">
    <property type="nucleotide sequence ID" value="NZ_JAYMRV010000006.1"/>
</dbReference>
<dbReference type="PANTHER" id="PTHR31616:SF0">
    <property type="entry name" value="GLUCAN 1,4-ALPHA-GLUCOSIDASE"/>
    <property type="match status" value="1"/>
</dbReference>
<accession>A0ABU9RVY5</accession>
<dbReference type="Proteomes" id="UP001489897">
    <property type="component" value="Unassembled WGS sequence"/>
</dbReference>
<dbReference type="Gene3D" id="1.50.10.10">
    <property type="match status" value="1"/>
</dbReference>
<dbReference type="GO" id="GO:0016787">
    <property type="term" value="F:hydrolase activity"/>
    <property type="evidence" value="ECO:0007669"/>
    <property type="project" value="UniProtKB-KW"/>
</dbReference>
<reference evidence="3 4" key="1">
    <citation type="submission" date="2024-01" db="EMBL/GenBank/DDBJ databases">
        <title>The diversity of rhizobia nodulating Mimosa spp. in eleven states of Brazil covering several biomes is determined by host plant, location, and edaphic factors.</title>
        <authorList>
            <person name="Rouws L."/>
            <person name="Barauna A."/>
            <person name="Beukes C."/>
            <person name="De Faria S.M."/>
            <person name="Gross E."/>
            <person name="Dos Reis Junior F.B."/>
            <person name="Simon M."/>
            <person name="Maluk M."/>
            <person name="Odee D.W."/>
            <person name="Kenicer G."/>
            <person name="Young J.P.W."/>
            <person name="Reis V.M."/>
            <person name="Zilli J."/>
            <person name="James E.K."/>
        </authorList>
    </citation>
    <scope>NUCLEOTIDE SEQUENCE [LARGE SCALE GENOMIC DNA]</scope>
    <source>
        <strain evidence="3 4">JPY167</strain>
    </source>
</reference>
<keyword evidence="3" id="KW-0378">Hydrolase</keyword>
<dbReference type="EMBL" id="JAYMRV010000006">
    <property type="protein sequence ID" value="MEM5423711.1"/>
    <property type="molecule type" value="Genomic_DNA"/>
</dbReference>
<evidence type="ECO:0000259" key="2">
    <source>
        <dbReference type="Pfam" id="PF19291"/>
    </source>
</evidence>
<dbReference type="Pfam" id="PF19291">
    <property type="entry name" value="TREH_N"/>
    <property type="match status" value="1"/>
</dbReference>
<feature type="domain" description="GH15-like" evidence="1">
    <location>
        <begin position="219"/>
        <end position="581"/>
    </location>
</feature>
<dbReference type="PANTHER" id="PTHR31616">
    <property type="entry name" value="TREHALASE"/>
    <property type="match status" value="1"/>
</dbReference>
<sequence length="595" mass="65950">MTRTRLIEDYALLADGRSAALLARDGSIDWLCWPRFDSEPCFAALLGREEDGHWRLAPADPARRASRSYRRDTLMVETAWKGTHGSARVIDFMAADSAEPCIMRIVEGVDGSVDMHMIAQPRRADGHAAPHTIDASGAATVHAACGPMTLRAEVPLRVHAQALEAAFTVRAGERFVFTLCPGEAVGVDPASAVTALHDTQRHWRRWIDHFDNDRTLWPQAVRRSLLTLYALVYRPTGAMVAAPTTSLPEAPGGELNWDYRYCWLRDASFALEALLEAGFHDEARAWRDWLLRTIGHVRGHIHVMYCVDGCHVPREREVDALAGWQGARPVRFGNAACMQYQPDVFGEAFDCLYLTRRAGIVAAQEEAELEARLIGWLLDHGGKPGSGIWETRGHARHYTLSRVMAWVALDRFIKHWCEDGPGIGDPLVQRALQMRKALYEEVCEHGWSARRGAFVRGYGEEALDASVLLMPLVGFMRADEPRMSATIDAIRAELGEGGLIRRWRLGGDEAPDEGAFLACSCWMADCLYLRGDVDEAIAQFERVLAVANDVGLLAEEYDVGAQRLAGNFPQALSHLAVVKTAILLSGSAKGHRRAR</sequence>